<dbReference type="PANTHER" id="PTHR48080">
    <property type="entry name" value="D-GALACTONATE DEHYDRATASE-RELATED"/>
    <property type="match status" value="1"/>
</dbReference>
<dbReference type="Proteomes" id="UP001596104">
    <property type="component" value="Unassembled WGS sequence"/>
</dbReference>
<dbReference type="Pfam" id="PF13378">
    <property type="entry name" value="MR_MLE_C"/>
    <property type="match status" value="1"/>
</dbReference>
<dbReference type="InterPro" id="IPR029017">
    <property type="entry name" value="Enolase-like_N"/>
</dbReference>
<sequence length="393" mass="41119">MTSGSPALASIDLAVVDVSAKTIWLFLHVRTQDGAEGFGEATLFGAEEAIAAEVAKARALLLQRPLPLPGGALQALAMAQASSARRAVTHALEQALVDLFARRAGLSVARYLGGPYRDRLAAYANINRGISDRTPAGFAERARWVVENHGYDGVKIAPFDGLNWQGDLAQRRRALAAGIDRILAVRDAIGRERRLMVDCHWRLSRLDAIEVLRLTESANLFWLEDALDDGAFSAEDFRSVRSTANGIGVRIAGGERAETVADIHDIAAAGGMDVVLPDLRVTGIRNGMVMLQCAVAAGMEASIHNPTGPVLDAISVQVAAALPSFAILEGQVGETALFDEIAGGRPTLIDGHRPVPDGPGTGLAPKLSFDAALPKAGSGIATFAGVAGAGADA</sequence>
<name>A0ABW0HDC9_9HYPH</name>
<comment type="pathway">
    <text evidence="2">Carbohydrate acid metabolism; D-glucarate degradation; 2,5-dioxopentanoate from D-glucarate: step 1/2.</text>
</comment>
<keyword evidence="6" id="KW-1185">Reference proteome</keyword>
<reference evidence="6" key="1">
    <citation type="journal article" date="2019" name="Int. J. Syst. Evol. Microbiol.">
        <title>The Global Catalogue of Microorganisms (GCM) 10K type strain sequencing project: providing services to taxonomists for standard genome sequencing and annotation.</title>
        <authorList>
            <consortium name="The Broad Institute Genomics Platform"/>
            <consortium name="The Broad Institute Genome Sequencing Center for Infectious Disease"/>
            <person name="Wu L."/>
            <person name="Ma J."/>
        </authorList>
    </citation>
    <scope>NUCLEOTIDE SEQUENCE [LARGE SCALE GENOMIC DNA]</scope>
    <source>
        <strain evidence="6">CGMCC 1.16326</strain>
    </source>
</reference>
<dbReference type="InterPro" id="IPR013342">
    <property type="entry name" value="Mandelate_racemase_C"/>
</dbReference>
<accession>A0ABW0HDC9</accession>
<evidence type="ECO:0000313" key="6">
    <source>
        <dbReference type="Proteomes" id="UP001596104"/>
    </source>
</evidence>
<comment type="catalytic activity">
    <reaction evidence="1">
        <text>D-glucarate = 5-dehydro-4-deoxy-D-glucarate + H2O</text>
        <dbReference type="Rhea" id="RHEA:14573"/>
        <dbReference type="ChEBI" id="CHEBI:15377"/>
        <dbReference type="ChEBI" id="CHEBI:30612"/>
        <dbReference type="ChEBI" id="CHEBI:42819"/>
        <dbReference type="EC" id="4.2.1.40"/>
    </reaction>
</comment>
<dbReference type="InterPro" id="IPR029065">
    <property type="entry name" value="Enolase_C-like"/>
</dbReference>
<dbReference type="RefSeq" id="WP_377009021.1">
    <property type="nucleotide sequence ID" value="NZ_JBHSLV010000025.1"/>
</dbReference>
<organism evidence="5 6">
    <name type="scientific">Bosea vestrisii</name>
    <dbReference type="NCBI Taxonomy" id="151416"/>
    <lineage>
        <taxon>Bacteria</taxon>
        <taxon>Pseudomonadati</taxon>
        <taxon>Pseudomonadota</taxon>
        <taxon>Alphaproteobacteria</taxon>
        <taxon>Hyphomicrobiales</taxon>
        <taxon>Boseaceae</taxon>
        <taxon>Bosea</taxon>
    </lineage>
</organism>
<dbReference type="SMART" id="SM00922">
    <property type="entry name" value="MR_MLE"/>
    <property type="match status" value="1"/>
</dbReference>
<evidence type="ECO:0000256" key="3">
    <source>
        <dbReference type="ARBA" id="ARBA00011973"/>
    </source>
</evidence>
<evidence type="ECO:0000256" key="2">
    <source>
        <dbReference type="ARBA" id="ARBA00005183"/>
    </source>
</evidence>
<dbReference type="EMBL" id="JBHSLV010000025">
    <property type="protein sequence ID" value="MFC5393954.1"/>
    <property type="molecule type" value="Genomic_DNA"/>
</dbReference>
<dbReference type="InterPro" id="IPR034593">
    <property type="entry name" value="DgoD-like"/>
</dbReference>
<evidence type="ECO:0000256" key="1">
    <source>
        <dbReference type="ARBA" id="ARBA00001426"/>
    </source>
</evidence>
<dbReference type="SUPFAM" id="SSF54826">
    <property type="entry name" value="Enolase N-terminal domain-like"/>
    <property type="match status" value="1"/>
</dbReference>
<proteinExistence type="predicted"/>
<dbReference type="SUPFAM" id="SSF51604">
    <property type="entry name" value="Enolase C-terminal domain-like"/>
    <property type="match status" value="1"/>
</dbReference>
<evidence type="ECO:0000259" key="4">
    <source>
        <dbReference type="SMART" id="SM00922"/>
    </source>
</evidence>
<dbReference type="Pfam" id="PF02746">
    <property type="entry name" value="MR_MLE_N"/>
    <property type="match status" value="1"/>
</dbReference>
<dbReference type="Gene3D" id="3.20.20.120">
    <property type="entry name" value="Enolase-like C-terminal domain"/>
    <property type="match status" value="1"/>
</dbReference>
<gene>
    <name evidence="5" type="ORF">ACFPPC_15015</name>
</gene>
<dbReference type="Gene3D" id="3.30.390.10">
    <property type="entry name" value="Enolase-like, N-terminal domain"/>
    <property type="match status" value="1"/>
</dbReference>
<comment type="caution">
    <text evidence="5">The sequence shown here is derived from an EMBL/GenBank/DDBJ whole genome shotgun (WGS) entry which is preliminary data.</text>
</comment>
<evidence type="ECO:0000313" key="5">
    <source>
        <dbReference type="EMBL" id="MFC5393954.1"/>
    </source>
</evidence>
<protein>
    <recommendedName>
        <fullName evidence="3">glucarate dehydratase</fullName>
        <ecNumber evidence="3">4.2.1.40</ecNumber>
    </recommendedName>
</protein>
<dbReference type="EC" id="4.2.1.40" evidence="3"/>
<dbReference type="PANTHER" id="PTHR48080:SF4">
    <property type="entry name" value="GLUCARATE DEHYDRATASE"/>
    <property type="match status" value="1"/>
</dbReference>
<dbReference type="SFLD" id="SFLDS00001">
    <property type="entry name" value="Enolase"/>
    <property type="match status" value="1"/>
</dbReference>
<feature type="domain" description="Mandelate racemase/muconate lactonizing enzyme C-terminal" evidence="4">
    <location>
        <begin position="135"/>
        <end position="247"/>
    </location>
</feature>
<dbReference type="InterPro" id="IPR036849">
    <property type="entry name" value="Enolase-like_C_sf"/>
</dbReference>
<dbReference type="InterPro" id="IPR013341">
    <property type="entry name" value="Mandelate_racemase_N_dom"/>
</dbReference>